<dbReference type="Proteomes" id="UP000274822">
    <property type="component" value="Unassembled WGS sequence"/>
</dbReference>
<reference evidence="2 3" key="1">
    <citation type="journal article" date="2018" name="New Phytol.">
        <title>Phylogenomics of Endogonaceae and evolution of mycorrhizas within Mucoromycota.</title>
        <authorList>
            <person name="Chang Y."/>
            <person name="Desiro A."/>
            <person name="Na H."/>
            <person name="Sandor L."/>
            <person name="Lipzen A."/>
            <person name="Clum A."/>
            <person name="Barry K."/>
            <person name="Grigoriev I.V."/>
            <person name="Martin F.M."/>
            <person name="Stajich J.E."/>
            <person name="Smith M.E."/>
            <person name="Bonito G."/>
            <person name="Spatafora J.W."/>
        </authorList>
    </citation>
    <scope>NUCLEOTIDE SEQUENCE [LARGE SCALE GENOMIC DNA]</scope>
    <source>
        <strain evidence="2 3">AD002</strain>
    </source>
</reference>
<comment type="caution">
    <text evidence="2">The sequence shown here is derived from an EMBL/GenBank/DDBJ whole genome shotgun (WGS) entry which is preliminary data.</text>
</comment>
<feature type="non-terminal residue" evidence="2">
    <location>
        <position position="184"/>
    </location>
</feature>
<keyword evidence="1" id="KW-0732">Signal</keyword>
<organism evidence="2 3">
    <name type="scientific">Jimgerdemannia flammicorona</name>
    <dbReference type="NCBI Taxonomy" id="994334"/>
    <lineage>
        <taxon>Eukaryota</taxon>
        <taxon>Fungi</taxon>
        <taxon>Fungi incertae sedis</taxon>
        <taxon>Mucoromycota</taxon>
        <taxon>Mucoromycotina</taxon>
        <taxon>Endogonomycetes</taxon>
        <taxon>Endogonales</taxon>
        <taxon>Endogonaceae</taxon>
        <taxon>Jimgerdemannia</taxon>
    </lineage>
</organism>
<keyword evidence="3" id="KW-1185">Reference proteome</keyword>
<dbReference type="EMBL" id="RBNJ01021712">
    <property type="protein sequence ID" value="RUS19274.1"/>
    <property type="molecule type" value="Genomic_DNA"/>
</dbReference>
<gene>
    <name evidence="2" type="ORF">BC938DRAFT_475781</name>
</gene>
<proteinExistence type="predicted"/>
<evidence type="ECO:0000313" key="3">
    <source>
        <dbReference type="Proteomes" id="UP000274822"/>
    </source>
</evidence>
<accession>A0A433PNV5</accession>
<dbReference type="AlphaFoldDB" id="A0A433PNV5"/>
<feature type="chain" id="PRO_5019313640" evidence="1">
    <location>
        <begin position="34"/>
        <end position="184"/>
    </location>
</feature>
<name>A0A433PNV5_9FUNG</name>
<evidence type="ECO:0000256" key="1">
    <source>
        <dbReference type="SAM" id="SignalP"/>
    </source>
</evidence>
<protein>
    <submittedName>
        <fullName evidence="2">Uncharacterized protein</fullName>
    </submittedName>
</protein>
<sequence>MRATSISAQTRLSRRTFLLLFLISTIITASAQSQPLPAKRDYANRIYYAVQLADETLVPPPDVADLLGVRLEGRVGELKHYFLYSAPKTELQKRDDFAGDFSNDPVLQRLNELRKTTILAKRDRYIVDGIHDVAPQKLRRREKRVVLPEHLEKRQPDLLATLAHQLQIPDPGLDKQWHLVSWEG</sequence>
<feature type="signal peptide" evidence="1">
    <location>
        <begin position="1"/>
        <end position="33"/>
    </location>
</feature>
<evidence type="ECO:0000313" key="2">
    <source>
        <dbReference type="EMBL" id="RUS19274.1"/>
    </source>
</evidence>